<dbReference type="NCBIfam" id="TIGR04057">
    <property type="entry name" value="SusC_RagA_signa"/>
    <property type="match status" value="1"/>
</dbReference>
<dbReference type="InterPro" id="IPR008969">
    <property type="entry name" value="CarboxyPept-like_regulatory"/>
</dbReference>
<dbReference type="Pfam" id="PF07715">
    <property type="entry name" value="Plug"/>
    <property type="match status" value="1"/>
</dbReference>
<keyword evidence="6 7" id="KW-0998">Cell outer membrane</keyword>
<dbReference type="InterPro" id="IPR012910">
    <property type="entry name" value="Plug_dom"/>
</dbReference>
<protein>
    <submittedName>
        <fullName evidence="9">SusC/RagA family TonB-linked outer membrane protein</fullName>
    </submittedName>
</protein>
<keyword evidence="4 7" id="KW-0812">Transmembrane</keyword>
<dbReference type="InterPro" id="IPR036942">
    <property type="entry name" value="Beta-barrel_TonB_sf"/>
</dbReference>
<evidence type="ECO:0000256" key="6">
    <source>
        <dbReference type="ARBA" id="ARBA00023237"/>
    </source>
</evidence>
<dbReference type="InterPro" id="IPR037066">
    <property type="entry name" value="Plug_dom_sf"/>
</dbReference>
<evidence type="ECO:0000313" key="9">
    <source>
        <dbReference type="EMBL" id="MBD0824942.1"/>
    </source>
</evidence>
<dbReference type="Gene3D" id="2.60.40.1120">
    <property type="entry name" value="Carboxypeptidase-like, regulatory domain"/>
    <property type="match status" value="1"/>
</dbReference>
<gene>
    <name evidence="9" type="ORF">ICJ85_13030</name>
</gene>
<dbReference type="InterPro" id="IPR023997">
    <property type="entry name" value="TonB-dep_OMP_SusC/RagA_CS"/>
</dbReference>
<dbReference type="InterPro" id="IPR023996">
    <property type="entry name" value="TonB-dep_OMP_SusC/RagA"/>
</dbReference>
<dbReference type="NCBIfam" id="TIGR04056">
    <property type="entry name" value="OMP_RagA_SusC"/>
    <property type="match status" value="1"/>
</dbReference>
<evidence type="ECO:0000256" key="5">
    <source>
        <dbReference type="ARBA" id="ARBA00023136"/>
    </source>
</evidence>
<dbReference type="SUPFAM" id="SSF49464">
    <property type="entry name" value="Carboxypeptidase regulatory domain-like"/>
    <property type="match status" value="1"/>
</dbReference>
<evidence type="ECO:0000256" key="7">
    <source>
        <dbReference type="PROSITE-ProRule" id="PRU01360"/>
    </source>
</evidence>
<comment type="similarity">
    <text evidence="7">Belongs to the TonB-dependent receptor family.</text>
</comment>
<reference evidence="9 10" key="1">
    <citation type="journal article" date="2018" name="J. Microbiol.">
        <title>Aestuariibaculum marinum sp. nov., a marine bacterium isolated from seawater in South Korea.</title>
        <authorList>
            <person name="Choi J."/>
            <person name="Lee D."/>
            <person name="Jang J.H."/>
            <person name="Cha S."/>
            <person name="Seo T."/>
        </authorList>
    </citation>
    <scope>NUCLEOTIDE SEQUENCE [LARGE SCALE GENOMIC DNA]</scope>
    <source>
        <strain evidence="9 10">IP7</strain>
    </source>
</reference>
<dbReference type="Gene3D" id="2.40.170.20">
    <property type="entry name" value="TonB-dependent receptor, beta-barrel domain"/>
    <property type="match status" value="1"/>
</dbReference>
<dbReference type="EMBL" id="JACVXD010000008">
    <property type="protein sequence ID" value="MBD0824942.1"/>
    <property type="molecule type" value="Genomic_DNA"/>
</dbReference>
<comment type="caution">
    <text evidence="9">The sequence shown here is derived from an EMBL/GenBank/DDBJ whole genome shotgun (WGS) entry which is preliminary data.</text>
</comment>
<keyword evidence="10" id="KW-1185">Reference proteome</keyword>
<evidence type="ECO:0000256" key="2">
    <source>
        <dbReference type="ARBA" id="ARBA00022448"/>
    </source>
</evidence>
<evidence type="ECO:0000313" key="10">
    <source>
        <dbReference type="Proteomes" id="UP000621516"/>
    </source>
</evidence>
<keyword evidence="5 7" id="KW-0472">Membrane</keyword>
<dbReference type="AlphaFoldDB" id="A0A8J6Q4U8"/>
<dbReference type="RefSeq" id="WP_188224236.1">
    <property type="nucleotide sequence ID" value="NZ_JACVXD010000008.1"/>
</dbReference>
<proteinExistence type="inferred from homology"/>
<accession>A0A8J6Q4U8</accession>
<evidence type="ECO:0000259" key="8">
    <source>
        <dbReference type="Pfam" id="PF07715"/>
    </source>
</evidence>
<dbReference type="Gene3D" id="2.170.130.10">
    <property type="entry name" value="TonB-dependent receptor, plug domain"/>
    <property type="match status" value="1"/>
</dbReference>
<dbReference type="PROSITE" id="PS52016">
    <property type="entry name" value="TONB_DEPENDENT_REC_3"/>
    <property type="match status" value="1"/>
</dbReference>
<keyword evidence="2 7" id="KW-0813">Transport</keyword>
<dbReference type="InterPro" id="IPR039426">
    <property type="entry name" value="TonB-dep_rcpt-like"/>
</dbReference>
<organism evidence="9 10">
    <name type="scientific">Aestuariibaculum marinum</name>
    <dbReference type="NCBI Taxonomy" id="2683592"/>
    <lineage>
        <taxon>Bacteria</taxon>
        <taxon>Pseudomonadati</taxon>
        <taxon>Bacteroidota</taxon>
        <taxon>Flavobacteriia</taxon>
        <taxon>Flavobacteriales</taxon>
        <taxon>Flavobacteriaceae</taxon>
    </lineage>
</organism>
<dbReference type="Proteomes" id="UP000621516">
    <property type="component" value="Unassembled WGS sequence"/>
</dbReference>
<evidence type="ECO:0000256" key="3">
    <source>
        <dbReference type="ARBA" id="ARBA00022452"/>
    </source>
</evidence>
<name>A0A8J6Q4U8_9FLAO</name>
<dbReference type="GO" id="GO:0009279">
    <property type="term" value="C:cell outer membrane"/>
    <property type="evidence" value="ECO:0007669"/>
    <property type="project" value="UniProtKB-SubCell"/>
</dbReference>
<comment type="subcellular location">
    <subcellularLocation>
        <location evidence="1 7">Cell outer membrane</location>
        <topology evidence="1 7">Multi-pass membrane protein</topology>
    </subcellularLocation>
</comment>
<dbReference type="Pfam" id="PF13715">
    <property type="entry name" value="CarbopepD_reg_2"/>
    <property type="match status" value="1"/>
</dbReference>
<feature type="domain" description="TonB-dependent receptor plug" evidence="8">
    <location>
        <begin position="206"/>
        <end position="312"/>
    </location>
</feature>
<evidence type="ECO:0000256" key="4">
    <source>
        <dbReference type="ARBA" id="ARBA00022692"/>
    </source>
</evidence>
<keyword evidence="3 7" id="KW-1134">Transmembrane beta strand</keyword>
<evidence type="ECO:0000256" key="1">
    <source>
        <dbReference type="ARBA" id="ARBA00004571"/>
    </source>
</evidence>
<dbReference type="SUPFAM" id="SSF56935">
    <property type="entry name" value="Porins"/>
    <property type="match status" value="1"/>
</dbReference>
<sequence>MRVFIFLLCATVFGFNPNTSFSQEKVFINQSQSVSVDEMFNIIQQQTNYHFIFPKKLFKNSPNIQLEQGEVLVISLLDKAIQNSSLEFEIDENNTILIKKVDHTYDRRQQKVKISGTITDATGMPLPGVTVMEKGTQNGVATDFNGVYSISVADNAILEFSYVGFLNETREVSALTYYNNVDITLKENVNALQEVVVTGYQTLSRERTTGSFAQVGAEQLQQRPSSTNIIDRIIGQIPSVNTNAAFGQGTFEIRGRGSVLSSNTRPLIVVDGFPLADQSNLESINPEDVETITVLKDAAASSIWGSRAANGVVVVVTKKGGKNKALTVDASTFVDFEEKVDLKNMNFMTTAQELALDQEYIDRGWVNINGLETGTSSINDFYLAQIYRNGTSPDGVVWSQNTFDNYINELKKRDIDQQWSKYLLRAASQKTYNLSLSGGGDRNTFFASLSYVDQSGQVKGDDNDRMTMNLRNTFEFNDKVSFTAGMTAALRNEKDNYLKAQFGLDPVEMVKLAQPYDQLVDENGQYIQKYYDWNPWMSQDREAELGVPYTYNALEEQRNLDDTSTLVDIRADFQLNIELFKDLMVSSSFRYERNTNDRDAFKSMSMPSWRNTVNDYYIFDSSTGNYQYGIPPGSEYLQERTYSKGWVFKNTINWDKTWNDHQLTVFAGGEYSRRFTESTRNRQFGYDKESTSYLPIDEAALVSYQLTNWNGGRFRDYYAALVFNVQNNDSRFVSGFSNLGYTYKGKYTLTGSFRIDQANIFGSNPDFRYKPLWSAGLAWDLNKESFMVNADWVDRLKLRGSYGLAGNSLTGVYPEAAARIRNVTVGNVYNSLVLSQPANPDLKWEEAATTNLGLDFAFFNDRFSGSLDYYVKKSSDVYTSRPIDPTVGFSRSSVNYANIDNKGVELVLNADIIRNNDFKWSVRANFNYNKNILSKSLIESNPTADGLSSGNAYVEGDAMGSFYAYNFAGLNDNGEVLLYDLDGNTKKWDDGTIMPEEMKYAGTRTAPHYGGLSTTFNYKGLDLTVNMNYQAGHVFRMSYNYASTGYGTYNNYDYDFGNIRVHKEWANRWMQPGDEATTDVPALISRSLTSTMHRIWSQSTRNIHKADYLRVQDIILGYSMPSKLLEPTFFKNLRLTMQVTNPFLWVKNDLGVDPTAPNSEAYTNLSRYTLGIRASF</sequence>